<evidence type="ECO:0000313" key="1">
    <source>
        <dbReference type="EMBL" id="KAH0903510.1"/>
    </source>
</evidence>
<dbReference type="Proteomes" id="UP000824890">
    <property type="component" value="Unassembled WGS sequence"/>
</dbReference>
<evidence type="ECO:0000313" key="2">
    <source>
        <dbReference type="Proteomes" id="UP000824890"/>
    </source>
</evidence>
<feature type="non-terminal residue" evidence="1">
    <location>
        <position position="1"/>
    </location>
</feature>
<sequence>SCHSKTQCCINFNLKRYGSPITQLQNKNFEKKKMTPLPTSRTPHLVKIQTTSLMIWNRSHSVHTLDEDTSNISPGSYFNNLGLKYFASEPLRMVSRMVSRHKRLTESCLENNNPEALKHLRHSAHGIYNKDTLEWEHTASTSNCCWRKYYSRGHVFKQHGKAQTPKKLRPPRQESSMQKVLLLKVQMFVDYILYR</sequence>
<gene>
    <name evidence="1" type="ORF">HID58_043013</name>
</gene>
<protein>
    <submittedName>
        <fullName evidence="1">Uncharacterized protein</fullName>
    </submittedName>
</protein>
<keyword evidence="2" id="KW-1185">Reference proteome</keyword>
<reference evidence="1 2" key="1">
    <citation type="submission" date="2021-05" db="EMBL/GenBank/DDBJ databases">
        <title>Genome Assembly of Synthetic Allotetraploid Brassica napus Reveals Homoeologous Exchanges between Subgenomes.</title>
        <authorList>
            <person name="Davis J.T."/>
        </authorList>
    </citation>
    <scope>NUCLEOTIDE SEQUENCE [LARGE SCALE GENOMIC DNA]</scope>
    <source>
        <strain evidence="2">cv. Da-Ae</strain>
        <tissue evidence="1">Seedling</tissue>
    </source>
</reference>
<comment type="caution">
    <text evidence="1">The sequence shown here is derived from an EMBL/GenBank/DDBJ whole genome shotgun (WGS) entry which is preliminary data.</text>
</comment>
<proteinExistence type="predicted"/>
<accession>A0ABQ8BFD2</accession>
<dbReference type="EMBL" id="JAGKQM010000011">
    <property type="protein sequence ID" value="KAH0903510.1"/>
    <property type="molecule type" value="Genomic_DNA"/>
</dbReference>
<organism evidence="1 2">
    <name type="scientific">Brassica napus</name>
    <name type="common">Rape</name>
    <dbReference type="NCBI Taxonomy" id="3708"/>
    <lineage>
        <taxon>Eukaryota</taxon>
        <taxon>Viridiplantae</taxon>
        <taxon>Streptophyta</taxon>
        <taxon>Embryophyta</taxon>
        <taxon>Tracheophyta</taxon>
        <taxon>Spermatophyta</taxon>
        <taxon>Magnoliopsida</taxon>
        <taxon>eudicotyledons</taxon>
        <taxon>Gunneridae</taxon>
        <taxon>Pentapetalae</taxon>
        <taxon>rosids</taxon>
        <taxon>malvids</taxon>
        <taxon>Brassicales</taxon>
        <taxon>Brassicaceae</taxon>
        <taxon>Brassiceae</taxon>
        <taxon>Brassica</taxon>
    </lineage>
</organism>
<name>A0ABQ8BFD2_BRANA</name>